<evidence type="ECO:0000256" key="2">
    <source>
        <dbReference type="SAM" id="MobiDB-lite"/>
    </source>
</evidence>
<protein>
    <recommendedName>
        <fullName evidence="1">Defective in cullin neddylation protein</fullName>
    </recommendedName>
</protein>
<dbReference type="GO" id="GO:0000151">
    <property type="term" value="C:ubiquitin ligase complex"/>
    <property type="evidence" value="ECO:0007669"/>
    <property type="project" value="TreeGrafter"/>
</dbReference>
<dbReference type="GO" id="GO:0032182">
    <property type="term" value="F:ubiquitin-like protein binding"/>
    <property type="evidence" value="ECO:0007669"/>
    <property type="project" value="TreeGrafter"/>
</dbReference>
<dbReference type="GO" id="GO:0097602">
    <property type="term" value="F:cullin family protein binding"/>
    <property type="evidence" value="ECO:0007669"/>
    <property type="project" value="TreeGrafter"/>
</dbReference>
<dbReference type="OrthoDB" id="27198at2759"/>
<dbReference type="InterPro" id="IPR042460">
    <property type="entry name" value="DCN1-like_PONY"/>
</dbReference>
<keyword evidence="5" id="KW-1185">Reference proteome</keyword>
<name>A0A9W7Y0L4_9FUNG</name>
<dbReference type="Gene3D" id="1.10.238.10">
    <property type="entry name" value="EF-hand"/>
    <property type="match status" value="1"/>
</dbReference>
<dbReference type="PANTHER" id="PTHR12281:SF12">
    <property type="entry name" value="DEFECTIVE IN CULLIN NEDDYLATION PROTEIN"/>
    <property type="match status" value="1"/>
</dbReference>
<evidence type="ECO:0000313" key="5">
    <source>
        <dbReference type="Proteomes" id="UP001149813"/>
    </source>
</evidence>
<dbReference type="Proteomes" id="UP001149813">
    <property type="component" value="Unassembled WGS sequence"/>
</dbReference>
<dbReference type="SUPFAM" id="SSF47473">
    <property type="entry name" value="EF-hand"/>
    <property type="match status" value="1"/>
</dbReference>
<dbReference type="InterPro" id="IPR005176">
    <property type="entry name" value="PONY_dom"/>
</dbReference>
<dbReference type="InterPro" id="IPR014764">
    <property type="entry name" value="DCN-prot"/>
</dbReference>
<dbReference type="AlphaFoldDB" id="A0A9W7Y0L4"/>
<reference evidence="4" key="1">
    <citation type="submission" date="2022-07" db="EMBL/GenBank/DDBJ databases">
        <title>Phylogenomic reconstructions and comparative analyses of Kickxellomycotina fungi.</title>
        <authorList>
            <person name="Reynolds N.K."/>
            <person name="Stajich J.E."/>
            <person name="Barry K."/>
            <person name="Grigoriev I.V."/>
            <person name="Crous P."/>
            <person name="Smith M.E."/>
        </authorList>
    </citation>
    <scope>NUCLEOTIDE SEQUENCE</scope>
    <source>
        <strain evidence="4">NBRC 32514</strain>
    </source>
</reference>
<dbReference type="InterPro" id="IPR011992">
    <property type="entry name" value="EF-hand-dom_pair"/>
</dbReference>
<evidence type="ECO:0000256" key="1">
    <source>
        <dbReference type="RuleBase" id="RU410713"/>
    </source>
</evidence>
<dbReference type="GO" id="GO:0031624">
    <property type="term" value="F:ubiquitin conjugating enzyme binding"/>
    <property type="evidence" value="ECO:0007669"/>
    <property type="project" value="TreeGrafter"/>
</dbReference>
<dbReference type="GO" id="GO:0045116">
    <property type="term" value="P:protein neddylation"/>
    <property type="evidence" value="ECO:0007669"/>
    <property type="project" value="TreeGrafter"/>
</dbReference>
<proteinExistence type="predicted"/>
<organism evidence="4 5">
    <name type="scientific">Coemansia erecta</name>
    <dbReference type="NCBI Taxonomy" id="147472"/>
    <lineage>
        <taxon>Eukaryota</taxon>
        <taxon>Fungi</taxon>
        <taxon>Fungi incertae sedis</taxon>
        <taxon>Zoopagomycota</taxon>
        <taxon>Kickxellomycotina</taxon>
        <taxon>Kickxellomycetes</taxon>
        <taxon>Kickxellales</taxon>
        <taxon>Kickxellaceae</taxon>
        <taxon>Coemansia</taxon>
    </lineage>
</organism>
<sequence>MSAVSLREKLFAQYQDFERTDGSSVISPEGFERLCNDLGFDMAKIEPLVLMWKLGCTELGTVSYTSWQESLAAMNASSTSQLRKATDGAVQKMATDAQMYKTFYRRMFDYLKPGKQKTISADFAKGVLPVIKRADNKVFDKFVLFLDAHSEKVKTINRDQWQSLLELSQVMDSSLSQYSKDDAWPALFDEFADWVQKQPAETEAEAEADSQGGGSDMVVQ</sequence>
<feature type="region of interest" description="Disordered" evidence="2">
    <location>
        <begin position="198"/>
        <end position="220"/>
    </location>
</feature>
<evidence type="ECO:0000259" key="3">
    <source>
        <dbReference type="PROSITE" id="PS51229"/>
    </source>
</evidence>
<comment type="caution">
    <text evidence="4">The sequence shown here is derived from an EMBL/GenBank/DDBJ whole genome shotgun (WGS) entry which is preliminary data.</text>
</comment>
<comment type="function">
    <text evidence="1">Neddylation of cullins play an essential role in the regulation of SCF-type complexes activity.</text>
</comment>
<dbReference type="EMBL" id="JANBOJ010000147">
    <property type="protein sequence ID" value="KAJ1721819.1"/>
    <property type="molecule type" value="Genomic_DNA"/>
</dbReference>
<accession>A0A9W7Y0L4</accession>
<feature type="domain" description="DCUN1" evidence="3">
    <location>
        <begin position="2"/>
        <end position="196"/>
    </location>
</feature>
<gene>
    <name evidence="4" type="ORF">LPJ53_003701</name>
</gene>
<evidence type="ECO:0000313" key="4">
    <source>
        <dbReference type="EMBL" id="KAJ1721819.1"/>
    </source>
</evidence>
<dbReference type="PANTHER" id="PTHR12281">
    <property type="entry name" value="RP42 RELATED"/>
    <property type="match status" value="1"/>
</dbReference>
<dbReference type="Gene3D" id="1.10.238.200">
    <property type="entry name" value="Cullin, PONY binding domain"/>
    <property type="match status" value="1"/>
</dbReference>
<dbReference type="PROSITE" id="PS51229">
    <property type="entry name" value="DCUN1"/>
    <property type="match status" value="1"/>
</dbReference>
<feature type="compositionally biased region" description="Gly residues" evidence="2">
    <location>
        <begin position="211"/>
        <end position="220"/>
    </location>
</feature>
<dbReference type="Pfam" id="PF03556">
    <property type="entry name" value="Cullin_binding"/>
    <property type="match status" value="1"/>
</dbReference>